<protein>
    <submittedName>
        <fullName evidence="5">Histidine triad (HIT) protein</fullName>
    </submittedName>
</protein>
<accession>A0A0G1MJB7</accession>
<gene>
    <name evidence="5" type="ORF">UX10_C0001G0038</name>
</gene>
<feature type="short sequence motif" description="Histidine triad motif" evidence="2 3">
    <location>
        <begin position="97"/>
        <end position="101"/>
    </location>
</feature>
<dbReference type="Gene3D" id="3.30.428.10">
    <property type="entry name" value="HIT-like"/>
    <property type="match status" value="1"/>
</dbReference>
<sequence length="136" mass="15107">MVDCIFCKIVNKELPSYKVYEDVAFYAFLDIFPVNHGHILIIPKTHYPDILHTPPEVAEGLMRLVQKIAPAVLKATKSEGFNLGMNTGSVAGQAVFHTHAHIMPRFPDDGLRLWGHKPYEPGQMEIVSNAIANAIA</sequence>
<comment type="caution">
    <text evidence="5">The sequence shown here is derived from an EMBL/GenBank/DDBJ whole genome shotgun (WGS) entry which is preliminary data.</text>
</comment>
<dbReference type="GO" id="GO:0009150">
    <property type="term" value="P:purine ribonucleotide metabolic process"/>
    <property type="evidence" value="ECO:0007669"/>
    <property type="project" value="TreeGrafter"/>
</dbReference>
<dbReference type="InterPro" id="IPR039384">
    <property type="entry name" value="HINT"/>
</dbReference>
<dbReference type="Pfam" id="PF01230">
    <property type="entry name" value="HIT"/>
    <property type="match status" value="1"/>
</dbReference>
<dbReference type="CDD" id="cd01277">
    <property type="entry name" value="HINT_subgroup"/>
    <property type="match status" value="1"/>
</dbReference>
<evidence type="ECO:0000313" key="6">
    <source>
        <dbReference type="Proteomes" id="UP000033999"/>
    </source>
</evidence>
<dbReference type="InterPro" id="IPR036265">
    <property type="entry name" value="HIT-like_sf"/>
</dbReference>
<dbReference type="EMBL" id="LCKX01000001">
    <property type="protein sequence ID" value="KKU08279.1"/>
    <property type="molecule type" value="Genomic_DNA"/>
</dbReference>
<dbReference type="SUPFAM" id="SSF54197">
    <property type="entry name" value="HIT-like"/>
    <property type="match status" value="1"/>
</dbReference>
<evidence type="ECO:0000313" key="5">
    <source>
        <dbReference type="EMBL" id="KKU08279.1"/>
    </source>
</evidence>
<dbReference type="Proteomes" id="UP000033999">
    <property type="component" value="Unassembled WGS sequence"/>
</dbReference>
<dbReference type="PANTHER" id="PTHR47670:SF1">
    <property type="entry name" value="ADENYLYLSULFATASE HINT3"/>
    <property type="match status" value="1"/>
</dbReference>
<dbReference type="InterPro" id="IPR001310">
    <property type="entry name" value="Histidine_triad_HIT"/>
</dbReference>
<evidence type="ECO:0000256" key="3">
    <source>
        <dbReference type="PROSITE-ProRule" id="PRU00464"/>
    </source>
</evidence>
<dbReference type="InterPro" id="IPR011146">
    <property type="entry name" value="HIT-like"/>
</dbReference>
<dbReference type="GO" id="GO:0047627">
    <property type="term" value="F:adenylylsulfatase activity"/>
    <property type="evidence" value="ECO:0007669"/>
    <property type="project" value="TreeGrafter"/>
</dbReference>
<proteinExistence type="predicted"/>
<organism evidence="5 6">
    <name type="scientific">Candidatus Magasanikbacteria bacterium GW2011_GWA2_45_39</name>
    <dbReference type="NCBI Taxonomy" id="1619041"/>
    <lineage>
        <taxon>Bacteria</taxon>
        <taxon>Candidatus Magasanikiibacteriota</taxon>
    </lineage>
</organism>
<dbReference type="PATRIC" id="fig|1619041.3.peg.39"/>
<reference evidence="5 6" key="1">
    <citation type="journal article" date="2015" name="Nature">
        <title>rRNA introns, odd ribosomes, and small enigmatic genomes across a large radiation of phyla.</title>
        <authorList>
            <person name="Brown C.T."/>
            <person name="Hug L.A."/>
            <person name="Thomas B.C."/>
            <person name="Sharon I."/>
            <person name="Castelle C.J."/>
            <person name="Singh A."/>
            <person name="Wilkins M.J."/>
            <person name="Williams K.H."/>
            <person name="Banfield J.F."/>
        </authorList>
    </citation>
    <scope>NUCLEOTIDE SEQUENCE [LARGE SCALE GENOMIC DNA]</scope>
</reference>
<dbReference type="PANTHER" id="PTHR47670">
    <property type="entry name" value="ADENYLYLSULFATASE HINT3"/>
    <property type="match status" value="1"/>
</dbReference>
<dbReference type="PRINTS" id="PR00332">
    <property type="entry name" value="HISTRIAD"/>
</dbReference>
<dbReference type="GO" id="GO:0006790">
    <property type="term" value="P:sulfur compound metabolic process"/>
    <property type="evidence" value="ECO:0007669"/>
    <property type="project" value="TreeGrafter"/>
</dbReference>
<dbReference type="PROSITE" id="PS51084">
    <property type="entry name" value="HIT_2"/>
    <property type="match status" value="1"/>
</dbReference>
<name>A0A0G1MJB7_9BACT</name>
<evidence type="ECO:0000256" key="1">
    <source>
        <dbReference type="PIRSR" id="PIRSR601310-1"/>
    </source>
</evidence>
<evidence type="ECO:0000259" key="4">
    <source>
        <dbReference type="PROSITE" id="PS51084"/>
    </source>
</evidence>
<feature type="domain" description="HIT" evidence="4">
    <location>
        <begin position="5"/>
        <end position="112"/>
    </location>
</feature>
<feature type="active site" description="Tele-AMP-histidine intermediate" evidence="1">
    <location>
        <position position="99"/>
    </location>
</feature>
<dbReference type="AlphaFoldDB" id="A0A0G1MJB7"/>
<evidence type="ECO:0000256" key="2">
    <source>
        <dbReference type="PIRSR" id="PIRSR601310-3"/>
    </source>
</evidence>